<keyword evidence="5" id="KW-0234">DNA repair</keyword>
<feature type="domain" description="Methylated-DNA-[protein]-cysteine S-methyltransferase DNA binding" evidence="7">
    <location>
        <begin position="72"/>
        <end position="144"/>
    </location>
</feature>
<dbReference type="Proteomes" id="UP001060368">
    <property type="component" value="Chromosome"/>
</dbReference>
<dbReference type="AlphaFoldDB" id="A0A9E7PRS9"/>
<dbReference type="Pfam" id="PF01035">
    <property type="entry name" value="DNA_binding_1"/>
    <property type="match status" value="1"/>
</dbReference>
<dbReference type="InterPro" id="IPR036217">
    <property type="entry name" value="MethylDNA_cys_MeTrfase_DNAb"/>
</dbReference>
<dbReference type="InterPro" id="IPR036388">
    <property type="entry name" value="WH-like_DNA-bd_sf"/>
</dbReference>
<protein>
    <submittedName>
        <fullName evidence="8">MGMT family protein</fullName>
    </submittedName>
</protein>
<dbReference type="PROSITE" id="PS00374">
    <property type="entry name" value="MGMT"/>
    <property type="match status" value="1"/>
</dbReference>
<evidence type="ECO:0000313" key="8">
    <source>
        <dbReference type="EMBL" id="UUX93921.1"/>
    </source>
</evidence>
<keyword evidence="2" id="KW-0489">Methyltransferase</keyword>
<name>A0A9E7PRS9_9EURY</name>
<dbReference type="PANTHER" id="PTHR10815:SF13">
    <property type="entry name" value="METHYLATED-DNA--PROTEIN-CYSTEINE METHYLTRANSFERASE"/>
    <property type="match status" value="1"/>
</dbReference>
<keyword evidence="9" id="KW-1185">Reference proteome</keyword>
<evidence type="ECO:0000313" key="9">
    <source>
        <dbReference type="Proteomes" id="UP001060368"/>
    </source>
</evidence>
<dbReference type="GO" id="GO:0006281">
    <property type="term" value="P:DNA repair"/>
    <property type="evidence" value="ECO:0007669"/>
    <property type="project" value="UniProtKB-KW"/>
</dbReference>
<proteinExistence type="predicted"/>
<dbReference type="InterPro" id="IPR001497">
    <property type="entry name" value="MethylDNA_cys_MeTrfase_AS"/>
</dbReference>
<evidence type="ECO:0000256" key="6">
    <source>
        <dbReference type="ARBA" id="ARBA00049348"/>
    </source>
</evidence>
<dbReference type="CDD" id="cd06445">
    <property type="entry name" value="ATase"/>
    <property type="match status" value="1"/>
</dbReference>
<organism evidence="8 9">
    <name type="scientific">Methanoplanus endosymbiosus</name>
    <dbReference type="NCBI Taxonomy" id="33865"/>
    <lineage>
        <taxon>Archaea</taxon>
        <taxon>Methanobacteriati</taxon>
        <taxon>Methanobacteriota</taxon>
        <taxon>Stenosarchaea group</taxon>
        <taxon>Methanomicrobia</taxon>
        <taxon>Methanomicrobiales</taxon>
        <taxon>Methanomicrobiaceae</taxon>
        <taxon>Methanoplanus</taxon>
    </lineage>
</organism>
<reference evidence="8" key="1">
    <citation type="submission" date="2022-04" db="EMBL/GenBank/DDBJ databases">
        <title>Complete genome of Methanoplanus endosymbiosus DSM 3599.</title>
        <authorList>
            <person name="Chen S.-C."/>
            <person name="You Y.-T."/>
            <person name="Zhou Y.-Z."/>
            <person name="Lai M.-C."/>
        </authorList>
    </citation>
    <scope>NUCLEOTIDE SEQUENCE</scope>
    <source>
        <strain evidence="8">DSM 3599</strain>
    </source>
</reference>
<dbReference type="GO" id="GO:0003908">
    <property type="term" value="F:methylated-DNA-[protein]-cysteine S-methyltransferase activity"/>
    <property type="evidence" value="ECO:0007669"/>
    <property type="project" value="UniProtKB-EC"/>
</dbReference>
<gene>
    <name evidence="8" type="ORF">L6E24_00820</name>
</gene>
<dbReference type="Gene3D" id="1.10.10.10">
    <property type="entry name" value="Winged helix-like DNA-binding domain superfamily/Winged helix DNA-binding domain"/>
    <property type="match status" value="1"/>
</dbReference>
<keyword evidence="3" id="KW-0808">Transferase</keyword>
<comment type="catalytic activity">
    <reaction evidence="6">
        <text>a 6-O-methyl-2'-deoxyguanosine in DNA + L-cysteinyl-[protein] = S-methyl-L-cysteinyl-[protein] + a 2'-deoxyguanosine in DNA</text>
        <dbReference type="Rhea" id="RHEA:24000"/>
        <dbReference type="Rhea" id="RHEA-COMP:10131"/>
        <dbReference type="Rhea" id="RHEA-COMP:10132"/>
        <dbReference type="Rhea" id="RHEA-COMP:11367"/>
        <dbReference type="Rhea" id="RHEA-COMP:11368"/>
        <dbReference type="ChEBI" id="CHEBI:29950"/>
        <dbReference type="ChEBI" id="CHEBI:82612"/>
        <dbReference type="ChEBI" id="CHEBI:85445"/>
        <dbReference type="ChEBI" id="CHEBI:85448"/>
        <dbReference type="EC" id="2.1.1.63"/>
    </reaction>
</comment>
<dbReference type="PANTHER" id="PTHR10815">
    <property type="entry name" value="METHYLATED-DNA--PROTEIN-CYSTEINE METHYLTRANSFERASE"/>
    <property type="match status" value="1"/>
</dbReference>
<sequence>MNTYSGRYPFGYWHVIVWWSDERIIRVSFSRNPDVTDGDIPAVIRLYLNGKNRNLSMLKSSATEDGHPYCGIYRIVKEIPYGETMTYGEVAKKAGTNARVVGTAMKRNPTPLIIPCHRVVAKSGTGGFTPSVEIKEALLRMEGVKI</sequence>
<dbReference type="EMBL" id="CP096115">
    <property type="protein sequence ID" value="UUX93921.1"/>
    <property type="molecule type" value="Genomic_DNA"/>
</dbReference>
<evidence type="ECO:0000256" key="1">
    <source>
        <dbReference type="ARBA" id="ARBA00001286"/>
    </source>
</evidence>
<dbReference type="InterPro" id="IPR014048">
    <property type="entry name" value="MethylDNA_cys_MeTrfase_DNA-bd"/>
</dbReference>
<accession>A0A9E7PRS9</accession>
<evidence type="ECO:0000256" key="5">
    <source>
        <dbReference type="ARBA" id="ARBA00023204"/>
    </source>
</evidence>
<evidence type="ECO:0000259" key="7">
    <source>
        <dbReference type="Pfam" id="PF01035"/>
    </source>
</evidence>
<dbReference type="NCBIfam" id="TIGR00589">
    <property type="entry name" value="ogt"/>
    <property type="match status" value="1"/>
</dbReference>
<evidence type="ECO:0000256" key="2">
    <source>
        <dbReference type="ARBA" id="ARBA00022603"/>
    </source>
</evidence>
<evidence type="ECO:0000256" key="4">
    <source>
        <dbReference type="ARBA" id="ARBA00022763"/>
    </source>
</evidence>
<keyword evidence="4" id="KW-0227">DNA damage</keyword>
<dbReference type="KEGG" id="mend:L6E24_00820"/>
<dbReference type="GO" id="GO:0032259">
    <property type="term" value="P:methylation"/>
    <property type="evidence" value="ECO:0007669"/>
    <property type="project" value="UniProtKB-KW"/>
</dbReference>
<dbReference type="SUPFAM" id="SSF46767">
    <property type="entry name" value="Methylated DNA-protein cysteine methyltransferase, C-terminal domain"/>
    <property type="match status" value="1"/>
</dbReference>
<comment type="catalytic activity">
    <reaction evidence="1">
        <text>a 4-O-methyl-thymidine in DNA + L-cysteinyl-[protein] = a thymidine in DNA + S-methyl-L-cysteinyl-[protein]</text>
        <dbReference type="Rhea" id="RHEA:53428"/>
        <dbReference type="Rhea" id="RHEA-COMP:10131"/>
        <dbReference type="Rhea" id="RHEA-COMP:10132"/>
        <dbReference type="Rhea" id="RHEA-COMP:13555"/>
        <dbReference type="Rhea" id="RHEA-COMP:13556"/>
        <dbReference type="ChEBI" id="CHEBI:29950"/>
        <dbReference type="ChEBI" id="CHEBI:82612"/>
        <dbReference type="ChEBI" id="CHEBI:137386"/>
        <dbReference type="ChEBI" id="CHEBI:137387"/>
        <dbReference type="EC" id="2.1.1.63"/>
    </reaction>
</comment>
<evidence type="ECO:0000256" key="3">
    <source>
        <dbReference type="ARBA" id="ARBA00022679"/>
    </source>
</evidence>